<feature type="active site" evidence="4">
    <location>
        <position position="285"/>
    </location>
</feature>
<dbReference type="Gene3D" id="3.40.309.10">
    <property type="entry name" value="Aldehyde Dehydrogenase, Chain A, domain 2"/>
    <property type="match status" value="1"/>
</dbReference>
<name>A0A9X2D003_9GAMM</name>
<dbReference type="GO" id="GO:0043824">
    <property type="term" value="F:succinylglutamate-semialdehyde dehydrogenase activity"/>
    <property type="evidence" value="ECO:0007669"/>
    <property type="project" value="UniProtKB-EC"/>
</dbReference>
<dbReference type="Pfam" id="PF00171">
    <property type="entry name" value="Aldedh"/>
    <property type="match status" value="1"/>
</dbReference>
<dbReference type="InterPro" id="IPR015590">
    <property type="entry name" value="Aldehyde_DH_dom"/>
</dbReference>
<dbReference type="PROSITE" id="PS00070">
    <property type="entry name" value="ALDEHYDE_DEHYDR_CYS"/>
    <property type="match status" value="1"/>
</dbReference>
<dbReference type="GO" id="GO:0019544">
    <property type="term" value="P:L-arginine catabolic process to L-glutamate"/>
    <property type="evidence" value="ECO:0007669"/>
    <property type="project" value="UniProtKB-UniRule"/>
</dbReference>
<dbReference type="InterPro" id="IPR016161">
    <property type="entry name" value="Ald_DH/histidinol_DH"/>
</dbReference>
<dbReference type="GO" id="GO:0019545">
    <property type="term" value="P:L-arginine catabolic process to succinate"/>
    <property type="evidence" value="ECO:0007669"/>
    <property type="project" value="UniProtKB-UniRule"/>
</dbReference>
<feature type="domain" description="Aldehyde dehydrogenase" evidence="6">
    <location>
        <begin position="18"/>
        <end position="462"/>
    </location>
</feature>
<keyword evidence="2 4" id="KW-0560">Oxidoreductase</keyword>
<comment type="similarity">
    <text evidence="4">Belongs to the aldehyde dehydrogenase family. AstD subfamily.</text>
</comment>
<keyword evidence="3 4" id="KW-0520">NAD</keyword>
<evidence type="ECO:0000256" key="1">
    <source>
        <dbReference type="ARBA" id="ARBA00022503"/>
    </source>
</evidence>
<protein>
    <recommendedName>
        <fullName evidence="4">N-succinylglutamate 5-semialdehyde dehydrogenase</fullName>
        <ecNumber evidence="4">1.2.1.71</ecNumber>
    </recommendedName>
    <alternativeName>
        <fullName evidence="4">Succinylglutamic semialdehyde dehydrogenase</fullName>
        <shortName evidence="4">SGSD</shortName>
    </alternativeName>
</protein>
<dbReference type="Proteomes" id="UP001139721">
    <property type="component" value="Unassembled WGS sequence"/>
</dbReference>
<dbReference type="EC" id="1.2.1.71" evidence="4"/>
<dbReference type="PANTHER" id="PTHR11699">
    <property type="entry name" value="ALDEHYDE DEHYDROGENASE-RELATED"/>
    <property type="match status" value="1"/>
</dbReference>
<reference evidence="7" key="1">
    <citation type="submission" date="2021-11" db="EMBL/GenBank/DDBJ databases">
        <title>Legionella maioricencis sp. nov., a new species isolated from hot water samples in Mallorca.</title>
        <authorList>
            <person name="Crespi S."/>
            <person name="Drasar V."/>
            <person name="Salva-Serra F."/>
            <person name="Jaen-Luchoro D."/>
            <person name="Pineiro-Iglesias B."/>
            <person name="Aliaga F."/>
            <person name="Fernandez-Juarez V."/>
            <person name="Coll G."/>
            <person name="Moore E.R.B."/>
            <person name="Bennasar-Figueras A."/>
        </authorList>
    </citation>
    <scope>NUCLEOTIDE SEQUENCE</scope>
    <source>
        <strain evidence="7">HCPI-6</strain>
    </source>
</reference>
<dbReference type="NCBIfam" id="NF006992">
    <property type="entry name" value="PRK09457.1"/>
    <property type="match status" value="1"/>
</dbReference>
<gene>
    <name evidence="4 7" type="primary">astD</name>
    <name evidence="7" type="ORF">LOX96_06410</name>
</gene>
<evidence type="ECO:0000256" key="4">
    <source>
        <dbReference type="HAMAP-Rule" id="MF_01174"/>
    </source>
</evidence>
<comment type="pathway">
    <text evidence="4">Amino-acid degradation; L-arginine degradation via AST pathway; L-glutamate and succinate from L-arginine: step 4/5.</text>
</comment>
<feature type="active site" evidence="4 5">
    <location>
        <position position="251"/>
    </location>
</feature>
<keyword evidence="8" id="KW-1185">Reference proteome</keyword>
<accession>A0A9X2D003</accession>
<dbReference type="FunFam" id="3.40.605.10:FF:000010">
    <property type="entry name" value="N-succinylglutamate 5-semialdehyde dehydrogenase"/>
    <property type="match status" value="1"/>
</dbReference>
<evidence type="ECO:0000313" key="8">
    <source>
        <dbReference type="Proteomes" id="UP001139721"/>
    </source>
</evidence>
<evidence type="ECO:0000259" key="6">
    <source>
        <dbReference type="Pfam" id="PF00171"/>
    </source>
</evidence>
<dbReference type="InterPro" id="IPR029510">
    <property type="entry name" value="Ald_DH_CS_GLU"/>
</dbReference>
<dbReference type="SUPFAM" id="SSF53720">
    <property type="entry name" value="ALDH-like"/>
    <property type="match status" value="1"/>
</dbReference>
<comment type="catalytic activity">
    <reaction evidence="4">
        <text>N-succinyl-L-glutamate 5-semialdehyde + NAD(+) + H2O = N-succinyl-L-glutamate + NADH + 2 H(+)</text>
        <dbReference type="Rhea" id="RHEA:10812"/>
        <dbReference type="ChEBI" id="CHEBI:15377"/>
        <dbReference type="ChEBI" id="CHEBI:15378"/>
        <dbReference type="ChEBI" id="CHEBI:57540"/>
        <dbReference type="ChEBI" id="CHEBI:57945"/>
        <dbReference type="ChEBI" id="CHEBI:58520"/>
        <dbReference type="ChEBI" id="CHEBI:58763"/>
        <dbReference type="EC" id="1.2.1.71"/>
    </reaction>
</comment>
<evidence type="ECO:0000256" key="3">
    <source>
        <dbReference type="ARBA" id="ARBA00023027"/>
    </source>
</evidence>
<organism evidence="7 8">
    <name type="scientific">Legionella maioricensis</name>
    <dbReference type="NCBI Taxonomy" id="2896528"/>
    <lineage>
        <taxon>Bacteria</taxon>
        <taxon>Pseudomonadati</taxon>
        <taxon>Pseudomonadota</taxon>
        <taxon>Gammaproteobacteria</taxon>
        <taxon>Legionellales</taxon>
        <taxon>Legionellaceae</taxon>
        <taxon>Legionella</taxon>
    </lineage>
</organism>
<dbReference type="InterPro" id="IPR016163">
    <property type="entry name" value="Ald_DH_C"/>
</dbReference>
<evidence type="ECO:0000256" key="5">
    <source>
        <dbReference type="PROSITE-ProRule" id="PRU10007"/>
    </source>
</evidence>
<dbReference type="Gene3D" id="3.40.605.10">
    <property type="entry name" value="Aldehyde Dehydrogenase, Chain A, domain 1"/>
    <property type="match status" value="1"/>
</dbReference>
<dbReference type="InterPro" id="IPR016160">
    <property type="entry name" value="Ald_DH_CS_CYS"/>
</dbReference>
<proteinExistence type="inferred from homology"/>
<sequence length="498" mass="54579">MSKFQIIQSKGQYIQGSWVKGTGNTLESINPAYGTLLWQGNNASENEIVTASAAARHALSSWSSLSFEQRAQYTKEFAQQVEKNRAQIAQLISLETGKPLWESQTEVTAVIGKISLSIQSYQERTWPKETPSAEANAHLRFKPQGVVVVLGAFNFPAHLSNGHIVPALLAGNTILYKPSEQTPAVAELIMQCWHNSGLPAGVLNCLQGDATCGKTLLSQDIQGVYFTGSYPTGLRIHQQFSQRPEVILALEMGGNNPLVIDEISNLNAAVYQTILSTLITSGQRCTCARRVMIPNSHQGDEFLKRFLKVCASVRVSPFDNQPEPFMGPVISHVQALKHLHAQKKLVESGGKLLLAMNLLAEYTGLLSPGVIDMTQVKNPADEEVFAPFVQIYRYDDFEQAIQLANQTRYGLCAGLLSDHESHYQHFYRSVRAGLINWNRPTTGAASSLPFGGVGLSGNHRPSAFFAADYCSYPVASMEQPLLNTPAQLLPGIALEEHI</sequence>
<evidence type="ECO:0000313" key="7">
    <source>
        <dbReference type="EMBL" id="MCL9683718.1"/>
    </source>
</evidence>
<comment type="function">
    <text evidence="4">Catalyzes the NAD-dependent reduction of succinylglutamate semialdehyde into succinylglutamate.</text>
</comment>
<dbReference type="AlphaFoldDB" id="A0A9X2D003"/>
<keyword evidence="1 4" id="KW-0056">Arginine metabolism</keyword>
<dbReference type="InterPro" id="IPR016162">
    <property type="entry name" value="Ald_DH_N"/>
</dbReference>
<dbReference type="InterPro" id="IPR017649">
    <property type="entry name" value="SuccinylGlu_semiald_DH_AstD"/>
</dbReference>
<dbReference type="EMBL" id="JAJKBJ010000005">
    <property type="protein sequence ID" value="MCL9683718.1"/>
    <property type="molecule type" value="Genomic_DNA"/>
</dbReference>
<dbReference type="NCBIfam" id="TIGR03240">
    <property type="entry name" value="arg_catab_astD"/>
    <property type="match status" value="1"/>
</dbReference>
<comment type="caution">
    <text evidence="7">The sequence shown here is derived from an EMBL/GenBank/DDBJ whole genome shotgun (WGS) entry which is preliminary data.</text>
</comment>
<evidence type="ECO:0000256" key="2">
    <source>
        <dbReference type="ARBA" id="ARBA00023002"/>
    </source>
</evidence>
<feature type="binding site" evidence="4">
    <location>
        <begin position="228"/>
        <end position="233"/>
    </location>
    <ligand>
        <name>NAD(+)</name>
        <dbReference type="ChEBI" id="CHEBI:57540"/>
    </ligand>
</feature>
<dbReference type="RefSeq" id="WP_250421634.1">
    <property type="nucleotide sequence ID" value="NZ_JAJKBJ010000005.1"/>
</dbReference>
<dbReference type="HAMAP" id="MF_01174">
    <property type="entry name" value="Aldedh_AstD"/>
    <property type="match status" value="1"/>
</dbReference>
<dbReference type="CDD" id="cd07095">
    <property type="entry name" value="ALDH_SGSD_AstD"/>
    <property type="match status" value="1"/>
</dbReference>
<dbReference type="PROSITE" id="PS00687">
    <property type="entry name" value="ALDEHYDE_DEHYDR_GLU"/>
    <property type="match status" value="1"/>
</dbReference>